<dbReference type="InterPro" id="IPR001830">
    <property type="entry name" value="Glyco_trans_20"/>
</dbReference>
<reference evidence="1" key="1">
    <citation type="submission" date="2023-03" db="EMBL/GenBank/DDBJ databases">
        <title>Chromosome-scale reference genome and RAD-based genetic map of yellow starthistle (Centaurea solstitialis) reveal putative structural variation and QTLs associated with invader traits.</title>
        <authorList>
            <person name="Reatini B."/>
            <person name="Cang F.A."/>
            <person name="Jiang Q."/>
            <person name="Mckibben M.T.W."/>
            <person name="Barker M.S."/>
            <person name="Rieseberg L.H."/>
            <person name="Dlugosch K.M."/>
        </authorList>
    </citation>
    <scope>NUCLEOTIDE SEQUENCE</scope>
    <source>
        <strain evidence="1">CAN-66</strain>
        <tissue evidence="1">Leaf</tissue>
    </source>
</reference>
<evidence type="ECO:0000313" key="1">
    <source>
        <dbReference type="EMBL" id="KAJ9565904.1"/>
    </source>
</evidence>
<dbReference type="GO" id="GO:0004805">
    <property type="term" value="F:trehalose-phosphatase activity"/>
    <property type="evidence" value="ECO:0007669"/>
    <property type="project" value="TreeGrafter"/>
</dbReference>
<dbReference type="EMBL" id="JARYMX010000001">
    <property type="protein sequence ID" value="KAJ9565904.1"/>
    <property type="molecule type" value="Genomic_DNA"/>
</dbReference>
<accession>A0AA38TS64</accession>
<dbReference type="PANTHER" id="PTHR10788:SF118">
    <property type="entry name" value="ALPHA,ALPHA-TREHALOSE-PHOSPHATE SYNTHASE (UDP-FORMING), TREHALOSE-PHOSPHATASE"/>
    <property type="match status" value="1"/>
</dbReference>
<dbReference type="Proteomes" id="UP001172457">
    <property type="component" value="Chromosome 1"/>
</dbReference>
<evidence type="ECO:0000313" key="2">
    <source>
        <dbReference type="Proteomes" id="UP001172457"/>
    </source>
</evidence>
<dbReference type="PANTHER" id="PTHR10788">
    <property type="entry name" value="TREHALOSE-6-PHOSPHATE SYNTHASE"/>
    <property type="match status" value="1"/>
</dbReference>
<protein>
    <submittedName>
        <fullName evidence="1">Uncharacterized protein</fullName>
    </submittedName>
</protein>
<gene>
    <name evidence="1" type="ORF">OSB04_001870</name>
</gene>
<keyword evidence="2" id="KW-1185">Reference proteome</keyword>
<name>A0AA38TS64_9ASTR</name>
<dbReference type="GO" id="GO:0005992">
    <property type="term" value="P:trehalose biosynthetic process"/>
    <property type="evidence" value="ECO:0007669"/>
    <property type="project" value="InterPro"/>
</dbReference>
<comment type="caution">
    <text evidence="1">The sequence shown here is derived from an EMBL/GenBank/DDBJ whole genome shotgun (WGS) entry which is preliminary data.</text>
</comment>
<dbReference type="Pfam" id="PF00982">
    <property type="entry name" value="Glyco_transf_20"/>
    <property type="match status" value="2"/>
</dbReference>
<dbReference type="AlphaFoldDB" id="A0AA38TS64"/>
<organism evidence="1 2">
    <name type="scientific">Centaurea solstitialis</name>
    <name type="common">yellow star-thistle</name>
    <dbReference type="NCBI Taxonomy" id="347529"/>
    <lineage>
        <taxon>Eukaryota</taxon>
        <taxon>Viridiplantae</taxon>
        <taxon>Streptophyta</taxon>
        <taxon>Embryophyta</taxon>
        <taxon>Tracheophyta</taxon>
        <taxon>Spermatophyta</taxon>
        <taxon>Magnoliopsida</taxon>
        <taxon>eudicotyledons</taxon>
        <taxon>Gunneridae</taxon>
        <taxon>Pentapetalae</taxon>
        <taxon>asterids</taxon>
        <taxon>campanulids</taxon>
        <taxon>Asterales</taxon>
        <taxon>Asteraceae</taxon>
        <taxon>Carduoideae</taxon>
        <taxon>Cardueae</taxon>
        <taxon>Centaureinae</taxon>
        <taxon>Centaurea</taxon>
    </lineage>
</organism>
<proteinExistence type="predicted"/>
<dbReference type="GO" id="GO:0005829">
    <property type="term" value="C:cytosol"/>
    <property type="evidence" value="ECO:0007669"/>
    <property type="project" value="TreeGrafter"/>
</dbReference>
<dbReference type="SUPFAM" id="SSF53756">
    <property type="entry name" value="UDP-Glycosyltransferase/glycogen phosphorylase"/>
    <property type="match status" value="1"/>
</dbReference>
<dbReference type="Gene3D" id="3.40.50.2000">
    <property type="entry name" value="Glycogen Phosphorylase B"/>
    <property type="match status" value="1"/>
</dbReference>
<sequence length="203" mass="22717">MPRFLPSKIFGRYNILMGLLTSDVIGFQTLDYARHFLACYGQMLGSKYELKRGYFLLDYYGRRSLDVDKIEAEIRLSCKKINRDIGSLGYELIVLIDQPISLCEWATYFAILKAAIVTPLRNGMNLMTYNGTSTSYAGARQAGDDTNIEPLKTSMVVGITDQSPWDVRATATATNAAISASEDRKQTGHVKHYRHITGNDIAN</sequence>